<dbReference type="AlphaFoldDB" id="A0A9X0D1C3"/>
<dbReference type="OrthoDB" id="10562988at2759"/>
<organism evidence="1 2">
    <name type="scientific">Desmophyllum pertusum</name>
    <dbReference type="NCBI Taxonomy" id="174260"/>
    <lineage>
        <taxon>Eukaryota</taxon>
        <taxon>Metazoa</taxon>
        <taxon>Cnidaria</taxon>
        <taxon>Anthozoa</taxon>
        <taxon>Hexacorallia</taxon>
        <taxon>Scleractinia</taxon>
        <taxon>Caryophylliina</taxon>
        <taxon>Caryophylliidae</taxon>
        <taxon>Desmophyllum</taxon>
    </lineage>
</organism>
<evidence type="ECO:0000313" key="2">
    <source>
        <dbReference type="Proteomes" id="UP001163046"/>
    </source>
</evidence>
<sequence>MAFSFTPAQIKATKDAKASEWAKFKKRFPGADTSQFRTEADFDEKGKAWAGVVYITGDKTKEVFDERGVPLPSVYMTEAMEKALGLKTRFPLALIVNLAVKHPIPAVHFSENLQSVGGVLAKQKIWVTPTSFFNTDFRNILTQTKIEFISGHEANKWLTGSNICYWQQQLSFALWCATTGCGVSRRLSPPQRLNGVLGEIR</sequence>
<keyword evidence="2" id="KW-1185">Reference proteome</keyword>
<proteinExistence type="predicted"/>
<reference evidence="1" key="1">
    <citation type="submission" date="2023-01" db="EMBL/GenBank/DDBJ databases">
        <title>Genome assembly of the deep-sea coral Lophelia pertusa.</title>
        <authorList>
            <person name="Herrera S."/>
            <person name="Cordes E."/>
        </authorList>
    </citation>
    <scope>NUCLEOTIDE SEQUENCE</scope>
    <source>
        <strain evidence="1">USNM1676648</strain>
        <tissue evidence="1">Polyp</tissue>
    </source>
</reference>
<protein>
    <submittedName>
        <fullName evidence="1">Uncharacterized protein</fullName>
    </submittedName>
</protein>
<name>A0A9X0D1C3_9CNID</name>
<accession>A0A9X0D1C3</accession>
<dbReference type="EMBL" id="MU825904">
    <property type="protein sequence ID" value="KAJ7383235.1"/>
    <property type="molecule type" value="Genomic_DNA"/>
</dbReference>
<evidence type="ECO:0000313" key="1">
    <source>
        <dbReference type="EMBL" id="KAJ7383235.1"/>
    </source>
</evidence>
<comment type="caution">
    <text evidence="1">The sequence shown here is derived from an EMBL/GenBank/DDBJ whole genome shotgun (WGS) entry which is preliminary data.</text>
</comment>
<gene>
    <name evidence="1" type="ORF">OS493_030039</name>
</gene>
<dbReference type="Proteomes" id="UP001163046">
    <property type="component" value="Unassembled WGS sequence"/>
</dbReference>